<dbReference type="Proteomes" id="UP000007881">
    <property type="component" value="Chromosome"/>
</dbReference>
<dbReference type="AlphaFoldDB" id="I0IFZ8"/>
<dbReference type="NCBIfam" id="TIGR02532">
    <property type="entry name" value="IV_pilin_GFxxxE"/>
    <property type="match status" value="1"/>
</dbReference>
<proteinExistence type="predicted"/>
<dbReference type="HOGENOM" id="CLU_432670_0_0_0"/>
<keyword evidence="2" id="KW-0812">Transmembrane</keyword>
<evidence type="ECO:0000256" key="1">
    <source>
        <dbReference type="SAM" id="MobiDB-lite"/>
    </source>
</evidence>
<reference evidence="3 4" key="1">
    <citation type="submission" date="2012-02" db="EMBL/GenBank/DDBJ databases">
        <title>Complete genome sequence of Phycisphaera mikurensis NBRC 102666.</title>
        <authorList>
            <person name="Ankai A."/>
            <person name="Hosoyama A."/>
            <person name="Terui Y."/>
            <person name="Sekine M."/>
            <person name="Fukai R."/>
            <person name="Kato Y."/>
            <person name="Nakamura S."/>
            <person name="Yamada-Narita S."/>
            <person name="Kawakoshi A."/>
            <person name="Fukunaga Y."/>
            <person name="Yamazaki S."/>
            <person name="Fujita N."/>
        </authorList>
    </citation>
    <scope>NUCLEOTIDE SEQUENCE [LARGE SCALE GENOMIC DNA]</scope>
    <source>
        <strain evidence="4">NBRC 102666 / KCTC 22515 / FYK2301M01</strain>
    </source>
</reference>
<gene>
    <name evidence="3" type="ordered locus">PSMK_20270</name>
</gene>
<keyword evidence="4" id="KW-1185">Reference proteome</keyword>
<feature type="region of interest" description="Disordered" evidence="1">
    <location>
        <begin position="215"/>
        <end position="236"/>
    </location>
</feature>
<keyword evidence="2" id="KW-0472">Membrane</keyword>
<evidence type="ECO:0000313" key="3">
    <source>
        <dbReference type="EMBL" id="BAM04186.1"/>
    </source>
</evidence>
<dbReference type="Pfam" id="PF07963">
    <property type="entry name" value="N_methyl"/>
    <property type="match status" value="1"/>
</dbReference>
<dbReference type="eggNOG" id="COG4970">
    <property type="taxonomic scope" value="Bacteria"/>
</dbReference>
<accession>I0IFZ8</accession>
<feature type="compositionally biased region" description="Low complexity" evidence="1">
    <location>
        <begin position="424"/>
        <end position="435"/>
    </location>
</feature>
<dbReference type="RefSeq" id="WP_014437404.1">
    <property type="nucleotide sequence ID" value="NC_017080.1"/>
</dbReference>
<feature type="transmembrane region" description="Helical" evidence="2">
    <location>
        <begin position="12"/>
        <end position="32"/>
    </location>
</feature>
<evidence type="ECO:0000313" key="4">
    <source>
        <dbReference type="Proteomes" id="UP000007881"/>
    </source>
</evidence>
<name>I0IFZ8_PHYMF</name>
<organism evidence="3 4">
    <name type="scientific">Phycisphaera mikurensis (strain NBRC 102666 / KCTC 22515 / FYK2301M01)</name>
    <dbReference type="NCBI Taxonomy" id="1142394"/>
    <lineage>
        <taxon>Bacteria</taxon>
        <taxon>Pseudomonadati</taxon>
        <taxon>Planctomycetota</taxon>
        <taxon>Phycisphaerae</taxon>
        <taxon>Phycisphaerales</taxon>
        <taxon>Phycisphaeraceae</taxon>
        <taxon>Phycisphaera</taxon>
    </lineage>
</organism>
<sequence>MPSAPLHRRAAAFTLIELLVAISVLSLMILLANRVFLDARRLVSRGMETSQIIASERAISDPLLKDARAMHVAESGQGNNTPGFLLIVQDLIVPSAAGPTPSGIRFPPPEGDVGGVEDWSRDQDGDGNLDINDAVRSDQLVFFRDAKNLDSLTPGADGTSDSLASVKTARVWYGHTSPRVTGSSLDPGRPGNDIANDLVLGRQALLLVEQTAATSYPDGTAGDVSPQPSPNTDNRFAQDRGTTTVDQELSEGTHDVFSLAVGYEPQAGFTVTTYDDGGGIPSTGPALFRSPGWQDPASLTPPGSHSYFERFLVRNNAGLATAPAANQPVGGFASPSSWPADARLPTADYAAAALEWAFARNNAADGNHRLQTDVSLRDDFSAGIFTRDQIASLHAAFLPHVADFAVDFAADFVDELSIDAATGVTTGSAASPDPDGLPDLEPDRDLSGNIKWYTGTYPNPDENSYPGGVRTAGADGLGDVRLDRPVTWPVPDLPPALRPQDLGTPAVQISAPAGISTFDGSGSGTLSGNPFLYVIPPFSTLLSDFLPPTNWPRVVFIFAHSGDDPETDASTHSSSENVIEGSGKYWPYLLRVRYRLMDGRGKYRSIDPVSGEPVVGRWFEQIIPVPRPTGTF</sequence>
<dbReference type="KEGG" id="phm:PSMK_20270"/>
<feature type="region of interest" description="Disordered" evidence="1">
    <location>
        <begin position="424"/>
        <end position="444"/>
    </location>
</feature>
<evidence type="ECO:0008006" key="5">
    <source>
        <dbReference type="Google" id="ProtNLM"/>
    </source>
</evidence>
<dbReference type="OrthoDB" id="5918848at2"/>
<dbReference type="STRING" id="1142394.PSMK_20270"/>
<keyword evidence="2" id="KW-1133">Transmembrane helix</keyword>
<dbReference type="InterPro" id="IPR012902">
    <property type="entry name" value="N_methyl_site"/>
</dbReference>
<evidence type="ECO:0000256" key="2">
    <source>
        <dbReference type="SAM" id="Phobius"/>
    </source>
</evidence>
<dbReference type="EMBL" id="AP012338">
    <property type="protein sequence ID" value="BAM04186.1"/>
    <property type="molecule type" value="Genomic_DNA"/>
</dbReference>
<protein>
    <recommendedName>
        <fullName evidence="5">Prepilin-type N-terminal cleavage/methylation domain-containing protein</fullName>
    </recommendedName>
</protein>